<protein>
    <submittedName>
        <fullName evidence="1">DUF1698 domain-containing protein</fullName>
    </submittedName>
</protein>
<accession>A0ABV4V7V5</accession>
<sequence>MGELSTKLSLLYNDGSKHSNYQNIPHFVREELNYNEPIDETWRGDTARFTYLLKEIDFTSNKTVADIGANTGFFTLSFAHLFRESVFTAFELNPTHTEFIKIISEHFALQNVAVDQKSVGIEQIDTIPYYDVMFHLNVLHHAGVDFDNSKVCAIQDFERYAACYLKQLSKKTKTLIFQLGYNWGGDKKKPLMPVNNISEMILYVNNIIKSAFTISKIAVYSNTQKEYININDSLLKDLDQYDVIEKIKRNILEIGIDNNSEFYNRPIFMLESINVNES</sequence>
<dbReference type="Pfam" id="PF08003">
    <property type="entry name" value="Methyltransf_9"/>
    <property type="match status" value="1"/>
</dbReference>
<dbReference type="EMBL" id="JBHDLN010000019">
    <property type="protein sequence ID" value="MFB0846171.1"/>
    <property type="molecule type" value="Genomic_DNA"/>
</dbReference>
<dbReference type="InterPro" id="IPR027555">
    <property type="entry name" value="Mo5U34_MeTrfas-like"/>
</dbReference>
<dbReference type="SUPFAM" id="SSF53335">
    <property type="entry name" value="S-adenosyl-L-methionine-dependent methyltransferases"/>
    <property type="match status" value="1"/>
</dbReference>
<dbReference type="Gene3D" id="3.40.50.150">
    <property type="entry name" value="Vaccinia Virus protein VP39"/>
    <property type="match status" value="1"/>
</dbReference>
<evidence type="ECO:0000313" key="1">
    <source>
        <dbReference type="EMBL" id="MFB0846171.1"/>
    </source>
</evidence>
<evidence type="ECO:0000313" key="2">
    <source>
        <dbReference type="Proteomes" id="UP001575622"/>
    </source>
</evidence>
<keyword evidence="2" id="KW-1185">Reference proteome</keyword>
<dbReference type="Proteomes" id="UP001575622">
    <property type="component" value="Unassembled WGS sequence"/>
</dbReference>
<comment type="caution">
    <text evidence="1">The sequence shown here is derived from an EMBL/GenBank/DDBJ whole genome shotgun (WGS) entry which is preliminary data.</text>
</comment>
<proteinExistence type="predicted"/>
<reference evidence="1 2" key="1">
    <citation type="submission" date="2024-09" db="EMBL/GenBank/DDBJ databases">
        <authorList>
            <person name="Makale K.P.P."/>
            <person name="Makhzoum A."/>
            <person name="Rantong G."/>
            <person name="Rahube T.O."/>
        </authorList>
    </citation>
    <scope>NUCLEOTIDE SEQUENCE [LARGE SCALE GENOMIC DNA]</scope>
    <source>
        <strain evidence="1 2">KM_D13</strain>
    </source>
</reference>
<dbReference type="RefSeq" id="WP_373956170.1">
    <property type="nucleotide sequence ID" value="NZ_JBHDLN010000019.1"/>
</dbReference>
<dbReference type="InterPro" id="IPR029063">
    <property type="entry name" value="SAM-dependent_MTases_sf"/>
</dbReference>
<name>A0ABV4V7V5_9BACL</name>
<organism evidence="1 2">
    <name type="scientific">Paenibacillus oleatilyticus</name>
    <dbReference type="NCBI Taxonomy" id="2594886"/>
    <lineage>
        <taxon>Bacteria</taxon>
        <taxon>Bacillati</taxon>
        <taxon>Bacillota</taxon>
        <taxon>Bacilli</taxon>
        <taxon>Bacillales</taxon>
        <taxon>Paenibacillaceae</taxon>
        <taxon>Paenibacillus</taxon>
    </lineage>
</organism>
<gene>
    <name evidence="1" type="ORF">ACEU3E_28655</name>
</gene>